<dbReference type="InterPro" id="IPR042044">
    <property type="entry name" value="EXOC6PINT-1/Sec15/Tip20_C_dom2"/>
</dbReference>
<accession>A0A9P0VZW5</accession>
<dbReference type="InterPro" id="IPR007528">
    <property type="entry name" value="RINT1_Tip20"/>
</dbReference>
<proteinExistence type="predicted"/>
<dbReference type="Pfam" id="PF04437">
    <property type="entry name" value="RINT1_TIP1"/>
    <property type="match status" value="1"/>
</dbReference>
<dbReference type="GO" id="GO:0006890">
    <property type="term" value="P:retrograde vesicle-mediated transport, Golgi to endoplasmic reticulum"/>
    <property type="evidence" value="ECO:0007669"/>
    <property type="project" value="InterPro"/>
</dbReference>
<dbReference type="PANTHER" id="PTHR13520">
    <property type="entry name" value="RAD50-INTERACTING PROTEIN 1 RINT-1"/>
    <property type="match status" value="1"/>
</dbReference>
<evidence type="ECO:0000256" key="1">
    <source>
        <dbReference type="SAM" id="MobiDB-lite"/>
    </source>
</evidence>
<dbReference type="OrthoDB" id="407410at2759"/>
<sequence>MDYLNTNFTSIKDFDILDETMSKLESAKLEIASVVKQKVESNGEQQQQQQHGQSSESIVSSVAEHNDGVPDMIVGQLEEVCASSNTVLLASLQSQYGNLAVFNELSKLFEQKSEYVQILQVLGECKALEENELKNLPVDGSSVEQYQAVFNAIPQTTPTLNQLSQSLLTQLNAKIYLTKNSLQYNLESILNSFHWLKKNNDQDGGIPPATLKSIQSLIKKLMTLQSINHKPVYPDTWWAIDTLVKPFITSFQYHFVDPKKPTNKIDKPEWCLDFMESYVKENLEYISLVIGTNIDQLKNRIVEYDILSSMLVPVRSKMIHSAKQINKVIEIQEQTSNPSSQQQKRGRALSQVEFDSDIGRLLSHLIYELSSFDQRIRNRYKYNPYIDNYLSFDSNIGGEWMGITGDIMLDPKLEFVATNWLSFESQLAKKRFHKGILNSENSFQIDFDFKENTTTTTIKPTYSAYNLAKLFENLTSHYETLNIVKYQLKYVHNIQLDIIELYCDELTKRFKSLNSKSVLEYIPGGIASKATSSKIINSASGTGIGAEKGEDPFSILKSITSLYCSTKFIIEKMELWSEEFIFIKLFNEFQKENRITGSLDKDSTIFDDEVVSYRKLASSLMQKFEVYFTKEVRSSMKKYVNDSKWDEENETIEEEMEVSNDLGTFAYVLPEYLRYLSKSLSSIDYFLVSRDVCSIVAKTFREFVITNNKFSVNGVKQLRLDFDYIFRIIGKLVYLEKDTYFDNSENKEYLKANESVQLLELVKPHEVKSYGGYDAYPALRDRFESRLHLLNDFEIFDLLHRINRN</sequence>
<evidence type="ECO:0000313" key="3">
    <source>
        <dbReference type="Proteomes" id="UP000837801"/>
    </source>
</evidence>
<reference evidence="2" key="1">
    <citation type="submission" date="2022-03" db="EMBL/GenBank/DDBJ databases">
        <authorList>
            <person name="Legras J.-L."/>
            <person name="Devillers H."/>
            <person name="Grondin C."/>
        </authorList>
    </citation>
    <scope>NUCLEOTIDE SEQUENCE</scope>
    <source>
        <strain evidence="2">CLIB 1423</strain>
    </source>
</reference>
<dbReference type="Gene3D" id="1.20.58.1420">
    <property type="entry name" value="Dsl1p vesicle tethering complex, Tip20p subunit, domain B"/>
    <property type="match status" value="1"/>
</dbReference>
<dbReference type="Proteomes" id="UP000837801">
    <property type="component" value="Unassembled WGS sequence"/>
</dbReference>
<comment type="caution">
    <text evidence="2">The sequence shown here is derived from an EMBL/GenBank/DDBJ whole genome shotgun (WGS) entry which is preliminary data.</text>
</comment>
<dbReference type="Gene3D" id="1.20.58.670">
    <property type="entry name" value="Dsl1p vesicle tethering complex, Tip20p subunit, domain D"/>
    <property type="match status" value="1"/>
</dbReference>
<dbReference type="PROSITE" id="PS51386">
    <property type="entry name" value="RINT1_TIP20"/>
    <property type="match status" value="1"/>
</dbReference>
<gene>
    <name evidence="2" type="ORF">CLIB1423_13S02982</name>
</gene>
<evidence type="ECO:0000313" key="2">
    <source>
        <dbReference type="EMBL" id="CAH2353967.1"/>
    </source>
</evidence>
<keyword evidence="3" id="KW-1185">Reference proteome</keyword>
<feature type="region of interest" description="Disordered" evidence="1">
    <location>
        <begin position="40"/>
        <end position="59"/>
    </location>
</feature>
<name>A0A9P0VZW5_9ASCO</name>
<dbReference type="GO" id="GO:0060628">
    <property type="term" value="P:regulation of ER to Golgi vesicle-mediated transport"/>
    <property type="evidence" value="ECO:0007669"/>
    <property type="project" value="TreeGrafter"/>
</dbReference>
<feature type="compositionally biased region" description="Low complexity" evidence="1">
    <location>
        <begin position="40"/>
        <end position="57"/>
    </location>
</feature>
<dbReference type="GO" id="GO:0070939">
    <property type="term" value="C:Dsl1/NZR complex"/>
    <property type="evidence" value="ECO:0007669"/>
    <property type="project" value="InterPro"/>
</dbReference>
<dbReference type="EMBL" id="CAKXYY010000013">
    <property type="protein sequence ID" value="CAH2353967.1"/>
    <property type="molecule type" value="Genomic_DNA"/>
</dbReference>
<organism evidence="2 3">
    <name type="scientific">[Candida] railenensis</name>
    <dbReference type="NCBI Taxonomy" id="45579"/>
    <lineage>
        <taxon>Eukaryota</taxon>
        <taxon>Fungi</taxon>
        <taxon>Dikarya</taxon>
        <taxon>Ascomycota</taxon>
        <taxon>Saccharomycotina</taxon>
        <taxon>Pichiomycetes</taxon>
        <taxon>Debaryomycetaceae</taxon>
        <taxon>Kurtzmaniella</taxon>
    </lineage>
</organism>
<dbReference type="AlphaFoldDB" id="A0A9P0VZW5"/>
<protein>
    <submittedName>
        <fullName evidence="2">Uncharacterized protein</fullName>
    </submittedName>
</protein>
<dbReference type="InterPro" id="IPR042042">
    <property type="entry name" value="Tip20p_domB"/>
</dbReference>
<dbReference type="PANTHER" id="PTHR13520:SF0">
    <property type="entry name" value="RAD50-INTERACTING PROTEIN 1"/>
    <property type="match status" value="1"/>
</dbReference>
<dbReference type="GO" id="GO:0006888">
    <property type="term" value="P:endoplasmic reticulum to Golgi vesicle-mediated transport"/>
    <property type="evidence" value="ECO:0007669"/>
    <property type="project" value="InterPro"/>
</dbReference>